<feature type="transmembrane region" description="Helical" evidence="1">
    <location>
        <begin position="42"/>
        <end position="60"/>
    </location>
</feature>
<gene>
    <name evidence="2" type="ORF">KIN20_001854</name>
</gene>
<keyword evidence="1" id="KW-0812">Transmembrane</keyword>
<organism evidence="2 3">
    <name type="scientific">Parelaphostrongylus tenuis</name>
    <name type="common">Meningeal worm</name>
    <dbReference type="NCBI Taxonomy" id="148309"/>
    <lineage>
        <taxon>Eukaryota</taxon>
        <taxon>Metazoa</taxon>
        <taxon>Ecdysozoa</taxon>
        <taxon>Nematoda</taxon>
        <taxon>Chromadorea</taxon>
        <taxon>Rhabditida</taxon>
        <taxon>Rhabditina</taxon>
        <taxon>Rhabditomorpha</taxon>
        <taxon>Strongyloidea</taxon>
        <taxon>Metastrongylidae</taxon>
        <taxon>Parelaphostrongylus</taxon>
    </lineage>
</organism>
<sequence>MLALTCGACDADEMGESAEICCDTNMCNTIAFYQLNSPATYFTQYLGHCLILIIIIAKLLNFTDFTIEPKLSLAEANDVIEQISSSNGSVTYTSLQSVKMRAVSLIMALLQHSKQQCYRD</sequence>
<reference evidence="2" key="1">
    <citation type="submission" date="2021-06" db="EMBL/GenBank/DDBJ databases">
        <title>Parelaphostrongylus tenuis whole genome reference sequence.</title>
        <authorList>
            <person name="Garwood T.J."/>
            <person name="Larsen P.A."/>
            <person name="Fountain-Jones N.M."/>
            <person name="Garbe J.R."/>
            <person name="Macchietto M.G."/>
            <person name="Kania S.A."/>
            <person name="Gerhold R.W."/>
            <person name="Richards J.E."/>
            <person name="Wolf T.M."/>
        </authorList>
    </citation>
    <scope>NUCLEOTIDE SEQUENCE</scope>
    <source>
        <strain evidence="2">MNPRO001-30</strain>
        <tissue evidence="2">Meninges</tissue>
    </source>
</reference>
<dbReference type="AlphaFoldDB" id="A0AAD5MDF2"/>
<protein>
    <submittedName>
        <fullName evidence="2">Uncharacterized protein</fullName>
    </submittedName>
</protein>
<accession>A0AAD5MDF2</accession>
<keyword evidence="3" id="KW-1185">Reference proteome</keyword>
<dbReference type="EMBL" id="JAHQIW010000241">
    <property type="protein sequence ID" value="KAJ1346926.1"/>
    <property type="molecule type" value="Genomic_DNA"/>
</dbReference>
<keyword evidence="1" id="KW-0472">Membrane</keyword>
<comment type="caution">
    <text evidence="2">The sequence shown here is derived from an EMBL/GenBank/DDBJ whole genome shotgun (WGS) entry which is preliminary data.</text>
</comment>
<dbReference type="Proteomes" id="UP001196413">
    <property type="component" value="Unassembled WGS sequence"/>
</dbReference>
<evidence type="ECO:0000313" key="3">
    <source>
        <dbReference type="Proteomes" id="UP001196413"/>
    </source>
</evidence>
<keyword evidence="1" id="KW-1133">Transmembrane helix</keyword>
<name>A0AAD5MDF2_PARTN</name>
<proteinExistence type="predicted"/>
<evidence type="ECO:0000313" key="2">
    <source>
        <dbReference type="EMBL" id="KAJ1346926.1"/>
    </source>
</evidence>
<evidence type="ECO:0000256" key="1">
    <source>
        <dbReference type="SAM" id="Phobius"/>
    </source>
</evidence>